<sequence length="381" mass="40229">MHFFSTLVVASAFVASGVLAHPGHDTRHEIEERAAFMKNSKRDLSHCAAKMKARGLEARAIQRRAAIAKSTREKRGLSTSAPYLRARDAASVLNTTHLSSVNYTPLTPETTLFSSINSCILSPEVTQGPYYASGEYIRRNLIEDQEGVEMIIDLQVIDMATCEPVVNSMIDFWHCNATGVYSGVVASGNGDITDTSNLNATFLRGLQPTQYDGVAQFTTVFPGHYTGRAPHIHVLAHFNGSILSNSTYGGGTASHVGQIFFDQDLISQVDTVSPYSENTQPLTTNAEDSIFSEEAATSDPVVEYSLIGDTIADGIFAWVSFGVDLTQQFTVTPASTLTENGGVANANSGMGGGGPGGNSTGGAPPSGAIPSGVAPSGVARV</sequence>
<keyword evidence="5" id="KW-1185">Reference proteome</keyword>
<name>A0A1B8GKA8_9PEZI</name>
<dbReference type="STRING" id="342668.A0A1B8GKA8"/>
<dbReference type="Gene3D" id="2.60.130.10">
    <property type="entry name" value="Aromatic compound dioxygenase"/>
    <property type="match status" value="1"/>
</dbReference>
<evidence type="ECO:0000313" key="5">
    <source>
        <dbReference type="Proteomes" id="UP000091956"/>
    </source>
</evidence>
<feature type="chain" id="PRO_5008608789" description="Intradiol ring-cleavage dioxygenases domain-containing protein" evidence="2">
    <location>
        <begin position="21"/>
        <end position="381"/>
    </location>
</feature>
<dbReference type="SUPFAM" id="SSF49482">
    <property type="entry name" value="Aromatic compound dioxygenase"/>
    <property type="match status" value="1"/>
</dbReference>
<dbReference type="OrthoDB" id="121380at2759"/>
<dbReference type="RefSeq" id="XP_018129987.1">
    <property type="nucleotide sequence ID" value="XM_018275227.2"/>
</dbReference>
<dbReference type="Pfam" id="PF00775">
    <property type="entry name" value="Dioxygenase_C"/>
    <property type="match status" value="1"/>
</dbReference>
<reference evidence="5" key="2">
    <citation type="journal article" date="2018" name="Nat. Commun.">
        <title>Extreme sensitivity to ultraviolet light in the fungal pathogen causing white-nose syndrome of bats.</title>
        <authorList>
            <person name="Palmer J.M."/>
            <person name="Drees K.P."/>
            <person name="Foster J.T."/>
            <person name="Lindner D.L."/>
        </authorList>
    </citation>
    <scope>NUCLEOTIDE SEQUENCE [LARGE SCALE GENOMIC DNA]</scope>
    <source>
        <strain evidence="5">UAMH 10579</strain>
    </source>
</reference>
<dbReference type="Proteomes" id="UP000091956">
    <property type="component" value="Unassembled WGS sequence"/>
</dbReference>
<evidence type="ECO:0000256" key="1">
    <source>
        <dbReference type="SAM" id="MobiDB-lite"/>
    </source>
</evidence>
<dbReference type="CDD" id="cd03457">
    <property type="entry name" value="intradiol_dioxygenase_like"/>
    <property type="match status" value="1"/>
</dbReference>
<dbReference type="InterPro" id="IPR015889">
    <property type="entry name" value="Intradiol_dOase_core"/>
</dbReference>
<evidence type="ECO:0000256" key="2">
    <source>
        <dbReference type="SAM" id="SignalP"/>
    </source>
</evidence>
<dbReference type="AlphaFoldDB" id="A0A1B8GKA8"/>
<feature type="compositionally biased region" description="Low complexity" evidence="1">
    <location>
        <begin position="361"/>
        <end position="381"/>
    </location>
</feature>
<organism evidence="4 5">
    <name type="scientific">Pseudogymnoascus verrucosus</name>
    <dbReference type="NCBI Taxonomy" id="342668"/>
    <lineage>
        <taxon>Eukaryota</taxon>
        <taxon>Fungi</taxon>
        <taxon>Dikarya</taxon>
        <taxon>Ascomycota</taxon>
        <taxon>Pezizomycotina</taxon>
        <taxon>Leotiomycetes</taxon>
        <taxon>Thelebolales</taxon>
        <taxon>Thelebolaceae</taxon>
        <taxon>Pseudogymnoascus</taxon>
    </lineage>
</organism>
<evidence type="ECO:0000313" key="4">
    <source>
        <dbReference type="EMBL" id="OBT96254.1"/>
    </source>
</evidence>
<feature type="signal peptide" evidence="2">
    <location>
        <begin position="1"/>
        <end position="20"/>
    </location>
</feature>
<reference evidence="4 5" key="1">
    <citation type="submission" date="2016-03" db="EMBL/GenBank/DDBJ databases">
        <title>Comparative genomics of Pseudogymnoascus destructans, the fungus causing white-nose syndrome of bats.</title>
        <authorList>
            <person name="Palmer J.M."/>
            <person name="Drees K.P."/>
            <person name="Foster J.T."/>
            <person name="Lindner D.L."/>
        </authorList>
    </citation>
    <scope>NUCLEOTIDE SEQUENCE [LARGE SCALE GENOMIC DNA]</scope>
    <source>
        <strain evidence="4 5">UAMH 10579</strain>
    </source>
</reference>
<dbReference type="GeneID" id="28839153"/>
<feature type="domain" description="Intradiol ring-cleavage dioxygenases" evidence="3">
    <location>
        <begin position="138"/>
        <end position="229"/>
    </location>
</feature>
<dbReference type="GO" id="GO:0016702">
    <property type="term" value="F:oxidoreductase activity, acting on single donors with incorporation of molecular oxygen, incorporation of two atoms of oxygen"/>
    <property type="evidence" value="ECO:0007669"/>
    <property type="project" value="InterPro"/>
</dbReference>
<dbReference type="InterPro" id="IPR000627">
    <property type="entry name" value="Intradiol_dOase_C"/>
</dbReference>
<dbReference type="PANTHER" id="PTHR34315:SF1">
    <property type="entry name" value="INTRADIOL RING-CLEAVAGE DIOXYGENASES DOMAIN-CONTAINING PROTEIN-RELATED"/>
    <property type="match status" value="1"/>
</dbReference>
<gene>
    <name evidence="4" type="ORF">VE01_05767</name>
</gene>
<dbReference type="GO" id="GO:0008199">
    <property type="term" value="F:ferric iron binding"/>
    <property type="evidence" value="ECO:0007669"/>
    <property type="project" value="InterPro"/>
</dbReference>
<feature type="compositionally biased region" description="Gly residues" evidence="1">
    <location>
        <begin position="349"/>
        <end position="360"/>
    </location>
</feature>
<evidence type="ECO:0000259" key="3">
    <source>
        <dbReference type="Pfam" id="PF00775"/>
    </source>
</evidence>
<keyword evidence="2" id="KW-0732">Signal</keyword>
<protein>
    <recommendedName>
        <fullName evidence="3">Intradiol ring-cleavage dioxygenases domain-containing protein</fullName>
    </recommendedName>
</protein>
<proteinExistence type="predicted"/>
<dbReference type="EMBL" id="KV460229">
    <property type="protein sequence ID" value="OBT96254.1"/>
    <property type="molecule type" value="Genomic_DNA"/>
</dbReference>
<feature type="region of interest" description="Disordered" evidence="1">
    <location>
        <begin position="343"/>
        <end position="381"/>
    </location>
</feature>
<dbReference type="PANTHER" id="PTHR34315">
    <property type="match status" value="1"/>
</dbReference>
<accession>A0A1B8GKA8</accession>